<comment type="caution">
    <text evidence="4">The sequence shown here is derived from an EMBL/GenBank/DDBJ whole genome shotgun (WGS) entry which is preliminary data.</text>
</comment>
<dbReference type="InterPro" id="IPR011990">
    <property type="entry name" value="TPR-like_helical_dom_sf"/>
</dbReference>
<evidence type="ECO:0000256" key="1">
    <source>
        <dbReference type="PROSITE-ProRule" id="PRU00339"/>
    </source>
</evidence>
<dbReference type="GO" id="GO:0009116">
    <property type="term" value="P:nucleoside metabolic process"/>
    <property type="evidence" value="ECO:0007669"/>
    <property type="project" value="InterPro"/>
</dbReference>
<dbReference type="Pfam" id="PF13374">
    <property type="entry name" value="TPR_10"/>
    <property type="match status" value="1"/>
</dbReference>
<proteinExistence type="predicted"/>
<feature type="repeat" description="TPR" evidence="1">
    <location>
        <begin position="945"/>
        <end position="978"/>
    </location>
</feature>
<feature type="domain" description="Nucleoside phosphorylase" evidence="3">
    <location>
        <begin position="14"/>
        <end position="287"/>
    </location>
</feature>
<accession>A0AAE8MMK0</accession>
<dbReference type="Pfam" id="PF00931">
    <property type="entry name" value="NB-ARC"/>
    <property type="match status" value="1"/>
</dbReference>
<dbReference type="SUPFAM" id="SSF48452">
    <property type="entry name" value="TPR-like"/>
    <property type="match status" value="4"/>
</dbReference>
<dbReference type="PANTHER" id="PTHR46082">
    <property type="entry name" value="ATP/GTP-BINDING PROTEIN-RELATED"/>
    <property type="match status" value="1"/>
</dbReference>
<dbReference type="SUPFAM" id="SSF53167">
    <property type="entry name" value="Purine and uridine phosphorylases"/>
    <property type="match status" value="1"/>
</dbReference>
<dbReference type="PROSITE" id="PS50005">
    <property type="entry name" value="TPR"/>
    <property type="match status" value="3"/>
</dbReference>
<dbReference type="InterPro" id="IPR035994">
    <property type="entry name" value="Nucleoside_phosphorylase_sf"/>
</dbReference>
<dbReference type="InterPro" id="IPR000845">
    <property type="entry name" value="Nucleoside_phosphorylase_d"/>
</dbReference>
<evidence type="ECO:0000259" key="3">
    <source>
        <dbReference type="Pfam" id="PF01048"/>
    </source>
</evidence>
<keyword evidence="1" id="KW-0802">TPR repeat</keyword>
<protein>
    <recommendedName>
        <fullName evidence="6">Nucleoside phosphorylase domain-containing protein</fullName>
    </recommendedName>
</protein>
<dbReference type="GO" id="GO:0003824">
    <property type="term" value="F:catalytic activity"/>
    <property type="evidence" value="ECO:0007669"/>
    <property type="project" value="InterPro"/>
</dbReference>
<reference evidence="4" key="1">
    <citation type="submission" date="2018-03" db="EMBL/GenBank/DDBJ databases">
        <authorList>
            <person name="Guldener U."/>
        </authorList>
    </citation>
    <scope>NUCLEOTIDE SEQUENCE</scope>
</reference>
<keyword evidence="5" id="KW-1185">Reference proteome</keyword>
<evidence type="ECO:0000259" key="2">
    <source>
        <dbReference type="Pfam" id="PF00931"/>
    </source>
</evidence>
<dbReference type="Gene3D" id="1.25.40.10">
    <property type="entry name" value="Tetratricopeptide repeat domain"/>
    <property type="match status" value="3"/>
</dbReference>
<dbReference type="GO" id="GO:0043531">
    <property type="term" value="F:ADP binding"/>
    <property type="evidence" value="ECO:0007669"/>
    <property type="project" value="InterPro"/>
</dbReference>
<feature type="repeat" description="TPR" evidence="1">
    <location>
        <begin position="1240"/>
        <end position="1273"/>
    </location>
</feature>
<dbReference type="Gene3D" id="3.40.50.300">
    <property type="entry name" value="P-loop containing nucleotide triphosphate hydrolases"/>
    <property type="match status" value="1"/>
</dbReference>
<dbReference type="Pfam" id="PF13424">
    <property type="entry name" value="TPR_12"/>
    <property type="match status" value="4"/>
</dbReference>
<dbReference type="InterPro" id="IPR002182">
    <property type="entry name" value="NB-ARC"/>
</dbReference>
<dbReference type="Gene3D" id="3.40.50.1580">
    <property type="entry name" value="Nucleoside phosphorylase domain"/>
    <property type="match status" value="1"/>
</dbReference>
<dbReference type="SUPFAM" id="SSF52540">
    <property type="entry name" value="P-loop containing nucleoside triphosphate hydrolases"/>
    <property type="match status" value="1"/>
</dbReference>
<dbReference type="EMBL" id="ONZP01000925">
    <property type="protein sequence ID" value="SPJ91993.1"/>
    <property type="molecule type" value="Genomic_DNA"/>
</dbReference>
<feature type="domain" description="NB-ARC" evidence="2">
    <location>
        <begin position="347"/>
        <end position="515"/>
    </location>
</feature>
<evidence type="ECO:0000313" key="5">
    <source>
        <dbReference type="Proteomes" id="UP001187734"/>
    </source>
</evidence>
<dbReference type="Pfam" id="PF01048">
    <property type="entry name" value="PNP_UDP_1"/>
    <property type="match status" value="1"/>
</dbReference>
<dbReference type="InterPro" id="IPR027417">
    <property type="entry name" value="P-loop_NTPase"/>
</dbReference>
<name>A0AAE8MMK0_9HYPO</name>
<organism evidence="4 5">
    <name type="scientific">Fusarium torulosum</name>
    <dbReference type="NCBI Taxonomy" id="33205"/>
    <lineage>
        <taxon>Eukaryota</taxon>
        <taxon>Fungi</taxon>
        <taxon>Dikarya</taxon>
        <taxon>Ascomycota</taxon>
        <taxon>Pezizomycotina</taxon>
        <taxon>Sordariomycetes</taxon>
        <taxon>Hypocreomycetidae</taxon>
        <taxon>Hypocreales</taxon>
        <taxon>Nectriaceae</taxon>
        <taxon>Fusarium</taxon>
    </lineage>
</organism>
<evidence type="ECO:0000313" key="4">
    <source>
        <dbReference type="EMBL" id="SPJ91993.1"/>
    </source>
</evidence>
<gene>
    <name evidence="4" type="ORF">FTOL_13647</name>
</gene>
<dbReference type="Proteomes" id="UP001187734">
    <property type="component" value="Unassembled WGS sequence"/>
</dbReference>
<evidence type="ECO:0008006" key="6">
    <source>
        <dbReference type="Google" id="ProtNLM"/>
    </source>
</evidence>
<feature type="repeat" description="TPR" evidence="1">
    <location>
        <begin position="1029"/>
        <end position="1062"/>
    </location>
</feature>
<dbReference type="PANTHER" id="PTHR46082:SF6">
    <property type="entry name" value="AAA+ ATPASE DOMAIN-CONTAINING PROTEIN-RELATED"/>
    <property type="match status" value="1"/>
</dbReference>
<dbReference type="SMART" id="SM00028">
    <property type="entry name" value="TPR"/>
    <property type="match status" value="9"/>
</dbReference>
<dbReference type="InterPro" id="IPR053137">
    <property type="entry name" value="NLR-like"/>
</dbReference>
<dbReference type="InterPro" id="IPR019734">
    <property type="entry name" value="TPR_rpt"/>
</dbReference>
<sequence length="1311" mass="148358">MSTPSRPRNRHAFEIAIICALPLEADAIEALFDRHWNDGPPFHKAINDTNAYTTGVLGCHNVVLAHMPGMGLVNAAAAGSILRSSFPGIKLALVVGICGVVPFTPTGDEIVLGDVIISTGIIQYDFGRFLPGRFVRKDTLFDSLSRPNLEIRGVLSKLETLRGRNELSTKLVGYLDAIRQQPDLRANYPGPANDKLFKASYHHKEDQKSCAQLRCNGELVLRSRLEKGAHPAPAIHLGLIASGNAVMKSGEDRDRLAAAEGVIAFEMEGAGVWDCFPSIVIKGACDYADSHKSKDWQRYAAATAAACTKAFLTFWSPSSLNEDVPENQPVWSVPHEENDLFVGRVDVLKKLQNLLFEEESQRVALVGLGGIGKTRIALRLAFWAKENKPCYSIFWISAFSMAGFKQDCIGLAKRLGIECSQDDDEREIIKQHLSSRNVGKWFLVIDNAYDMEILYRSEHQEKGILDFLPTNRDGRILLTTRSNQIAVTAARNKVVKLLQMSLEEASELLKKSLIDDESGLRNDELCDKEIVEKLLKALTCLPLAIGQAAAYMNLYQTLIKEYIQLLEDKDDRNAIDLLQQEYKDDTFYDSSQKAVATTWIVSFDRLRLSFAAAADLLSFITFIEPKAIPRSIFPKLETEKQMTQAIGTLLGHSFLTRRVHGHEAMYDMHSLVHLISRKWNENRGYSRKMRYMALTHVGDAFPRREWEHRELWRPYLPHAIKLFERARSIEDDGLFRLGYQVGQALLAEGLSTEAVSILRDVVSYFERTQVKSNPGRLMAQRELGRAYISDNQAKNAVELLESVAAIQEETLAKDNPDRLAVEHNLAVAYRDNNQNDKSLKLLEQVASTYETISPKDHLNWLAAQFNLAMAYQTDHQIKKAIEILEHVVAMNDRILPEDHPTRLSSQHNLAMAYHDDKQHSKAADLLQFVVMTREKVLAEDHTDRVASQQNLAVIYLDIDEIEKAIELLERVVAIKEKILAEDDESRLGAQHNLAVGYLDGKQMDKAIKGLEHVVSVKEKIFAQDHQSRLNSQYELGRAYIRDGQFNKAVKMLEQVLVHREQTLTDDDYHQIATRKLLIQAYSGNNQLKEKIKLLEHTVRVERNFLPESHMDRLKSQQHLAQAYLDDGQTEEAVKLLEHLVASKIHKLAQDDTWRLTSLKILADAYYFNKQLEKAIEISEVIVAIHEKILAEDDPGRLASENNLALAYIKIGQTDEKTVKLLSHVIAIKERTLDEEDESLLESQHMLGVVFFLQGQFEKALELFQRVVEIRGRTLVEDNFDRQESEHNLQCCISRLEKASVSTESEELTLSE</sequence>